<evidence type="ECO:0000313" key="4">
    <source>
        <dbReference type="WBParaSite" id="GPLIN_000212000"/>
    </source>
</evidence>
<feature type="region of interest" description="Disordered" evidence="2">
    <location>
        <begin position="199"/>
        <end position="226"/>
    </location>
</feature>
<reference evidence="4" key="2">
    <citation type="submission" date="2016-06" db="UniProtKB">
        <authorList>
            <consortium name="WormBaseParasite"/>
        </authorList>
    </citation>
    <scope>IDENTIFICATION</scope>
</reference>
<organism evidence="3 4">
    <name type="scientific">Globodera pallida</name>
    <name type="common">Potato cyst nematode worm</name>
    <name type="synonym">Heterodera pallida</name>
    <dbReference type="NCBI Taxonomy" id="36090"/>
    <lineage>
        <taxon>Eukaryota</taxon>
        <taxon>Metazoa</taxon>
        <taxon>Ecdysozoa</taxon>
        <taxon>Nematoda</taxon>
        <taxon>Chromadorea</taxon>
        <taxon>Rhabditida</taxon>
        <taxon>Tylenchina</taxon>
        <taxon>Tylenchomorpha</taxon>
        <taxon>Tylenchoidea</taxon>
        <taxon>Heteroderidae</taxon>
        <taxon>Heteroderinae</taxon>
        <taxon>Globodera</taxon>
    </lineage>
</organism>
<evidence type="ECO:0000256" key="2">
    <source>
        <dbReference type="SAM" id="MobiDB-lite"/>
    </source>
</evidence>
<keyword evidence="1" id="KW-0175">Coiled coil</keyword>
<reference evidence="3" key="1">
    <citation type="submission" date="2014-05" db="EMBL/GenBank/DDBJ databases">
        <title>The genome and life-stage specific transcriptomes of Globodera pallida elucidate key aspects of plant parasitism by a cyst nematode.</title>
        <authorList>
            <person name="Cotton J.A."/>
            <person name="Lilley C.J."/>
            <person name="Jones L.M."/>
            <person name="Kikuchi T."/>
            <person name="Reid A.J."/>
            <person name="Thorpe P."/>
            <person name="Tsai I.J."/>
            <person name="Beasley H."/>
            <person name="Blok V."/>
            <person name="Cock P.J.A."/>
            <person name="Van den Akker S.E."/>
            <person name="Holroyd N."/>
            <person name="Hunt M."/>
            <person name="Mantelin S."/>
            <person name="Naghra H."/>
            <person name="Pain A."/>
            <person name="Palomares-Rius J.E."/>
            <person name="Zarowiecki M."/>
            <person name="Berriman M."/>
            <person name="Jones J.T."/>
            <person name="Urwin P.E."/>
        </authorList>
    </citation>
    <scope>NUCLEOTIDE SEQUENCE [LARGE SCALE GENOMIC DNA]</scope>
    <source>
        <strain evidence="3">Lindley</strain>
    </source>
</reference>
<keyword evidence="3" id="KW-1185">Reference proteome</keyword>
<dbReference type="Proteomes" id="UP000050741">
    <property type="component" value="Unassembled WGS sequence"/>
</dbReference>
<accession>A0A183BND4</accession>
<feature type="region of interest" description="Disordered" evidence="2">
    <location>
        <begin position="1"/>
        <end position="29"/>
    </location>
</feature>
<sequence length="623" mass="71009">MHHTASDGVGHERHQQRRQSRQEQHGADHQAVKLIEANETIALLRRQLEAREEELERTRRAETAANERVSDAQREAVRWQAEAERVQRRACTGARSALSEHSGGRPADKLVLDDYRRALSKYYTWSTFALKQLQTMKLLLEECGGWTETNRYKIYFSYRDIKHEEIAHEKVAALASGSTIGAYFGAIEEVENISATVTRPKFQSAHTQTDSSSNNNNNSEDNSSSTAYQQLLQQQPFSPLNSAFSMVAEEEEEDEGSNNRSSDAMRVLNGGRTPAAMTAQELRLIDCERDIERLEIECSKQHEQIIILGERAKRVELLEEQKADLQMQTDILRRQNEQLIRDHEELKCVFGGGSISRNGLEELVRSAGQLRQKNKELETKLQQLELQQMPEAPTVGEARRIAQLLKHKYEAELGELRTKLQKYEPLHASNTTRILRFATANPLDEARDELVIREDISAGDDGTGDGISKRRFDRDDGDGTLKMGDGDEFTEDDDDDQQQLAEAELEEDSGHVHNLRVQLRALKHRLRQTEKGSAEVLREFRETVTLLSGYDFHIPVCGTHLSGFVNVFADRKELKDAFTMQRLELELDDGERFLMFDRLTDAEQDKAAAEKAKQTPTKRPRGR</sequence>
<feature type="compositionally biased region" description="Basic and acidic residues" evidence="2">
    <location>
        <begin position="467"/>
        <end position="479"/>
    </location>
</feature>
<feature type="compositionally biased region" description="Basic and acidic residues" evidence="2">
    <location>
        <begin position="20"/>
        <end position="29"/>
    </location>
</feature>
<evidence type="ECO:0000256" key="1">
    <source>
        <dbReference type="SAM" id="Coils"/>
    </source>
</evidence>
<dbReference type="AlphaFoldDB" id="A0A183BND4"/>
<proteinExistence type="predicted"/>
<protein>
    <submittedName>
        <fullName evidence="4">JAKMIP_CC3 domain-containing protein</fullName>
    </submittedName>
</protein>
<evidence type="ECO:0000313" key="3">
    <source>
        <dbReference type="Proteomes" id="UP000050741"/>
    </source>
</evidence>
<feature type="region of interest" description="Disordered" evidence="2">
    <location>
        <begin position="457"/>
        <end position="497"/>
    </location>
</feature>
<feature type="coiled-coil region" evidence="1">
    <location>
        <begin position="34"/>
        <end position="89"/>
    </location>
</feature>
<name>A0A183BND4_GLOPA</name>
<feature type="region of interest" description="Disordered" evidence="2">
    <location>
        <begin position="247"/>
        <end position="267"/>
    </location>
</feature>
<feature type="compositionally biased region" description="Acidic residues" evidence="2">
    <location>
        <begin position="486"/>
        <end position="497"/>
    </location>
</feature>
<feature type="coiled-coil region" evidence="1">
    <location>
        <begin position="277"/>
        <end position="387"/>
    </location>
</feature>
<feature type="compositionally biased region" description="Low complexity" evidence="2">
    <location>
        <begin position="210"/>
        <end position="226"/>
    </location>
</feature>
<dbReference type="WBParaSite" id="GPLIN_000212000">
    <property type="protein sequence ID" value="GPLIN_000212000"/>
    <property type="gene ID" value="GPLIN_000212000"/>
</dbReference>